<dbReference type="InterPro" id="IPR001689">
    <property type="entry name" value="Flag_FliM"/>
</dbReference>
<dbReference type="Pfam" id="PF01052">
    <property type="entry name" value="FliMN_C"/>
    <property type="match status" value="1"/>
</dbReference>
<comment type="function">
    <text evidence="9 11">FliM is one of three proteins (FliG, FliN, FliM) that forms the rotor-mounted switch complex (C ring), located at the base of the basal body. This complex interacts with the CheY and CheZ chemotaxis proteins, in addition to contacting components of the motor that determine the direction of flagellar rotation.</text>
</comment>
<evidence type="ECO:0000256" key="1">
    <source>
        <dbReference type="ARBA" id="ARBA00011049"/>
    </source>
</evidence>
<dbReference type="Gene3D" id="3.40.1550.10">
    <property type="entry name" value="CheC-like"/>
    <property type="match status" value="1"/>
</dbReference>
<evidence type="ECO:0000313" key="14">
    <source>
        <dbReference type="Proteomes" id="UP000295375"/>
    </source>
</evidence>
<dbReference type="PRINTS" id="PR00955">
    <property type="entry name" value="FLGMOTORFLIM"/>
</dbReference>
<dbReference type="Pfam" id="PF02154">
    <property type="entry name" value="FliM"/>
    <property type="match status" value="1"/>
</dbReference>
<dbReference type="GO" id="GO:0050918">
    <property type="term" value="P:positive chemotaxis"/>
    <property type="evidence" value="ECO:0007669"/>
    <property type="project" value="TreeGrafter"/>
</dbReference>
<keyword evidence="14" id="KW-1185">Reference proteome</keyword>
<protein>
    <recommendedName>
        <fullName evidence="2 10">Flagellar motor switch protein FliM</fullName>
    </recommendedName>
</protein>
<dbReference type="AlphaFoldDB" id="A0A4R6UQU5"/>
<dbReference type="GO" id="GO:0005886">
    <property type="term" value="C:plasma membrane"/>
    <property type="evidence" value="ECO:0007669"/>
    <property type="project" value="UniProtKB-SubCell"/>
</dbReference>
<keyword evidence="13" id="KW-0282">Flagellum</keyword>
<dbReference type="OrthoDB" id="9806941at2"/>
<keyword evidence="4 11" id="KW-0145">Chemotaxis</keyword>
<feature type="domain" description="Flagellar motor switch protein FliN-like C-terminal" evidence="12">
    <location>
        <begin position="252"/>
        <end position="321"/>
    </location>
</feature>
<keyword evidence="5 11" id="KW-0997">Cell inner membrane</keyword>
<dbReference type="Proteomes" id="UP000295375">
    <property type="component" value="Unassembled WGS sequence"/>
</dbReference>
<gene>
    <name evidence="13" type="ORF">EV696_10626</name>
</gene>
<evidence type="ECO:0000256" key="11">
    <source>
        <dbReference type="PIRNR" id="PIRNR002888"/>
    </source>
</evidence>
<dbReference type="CDD" id="cd17908">
    <property type="entry name" value="FliM"/>
    <property type="match status" value="1"/>
</dbReference>
<dbReference type="InterPro" id="IPR001543">
    <property type="entry name" value="FliN-like_C"/>
</dbReference>
<accession>A0A4R6UQU5</accession>
<evidence type="ECO:0000256" key="9">
    <source>
        <dbReference type="ARBA" id="ARBA00025044"/>
    </source>
</evidence>
<keyword evidence="6 11" id="KW-0283">Flagellar rotation</keyword>
<evidence type="ECO:0000256" key="7">
    <source>
        <dbReference type="ARBA" id="ARBA00023136"/>
    </source>
</evidence>
<keyword evidence="13" id="KW-0969">Cilium</keyword>
<dbReference type="EMBL" id="SNYM01000006">
    <property type="protein sequence ID" value="TDQ48586.1"/>
    <property type="molecule type" value="Genomic_DNA"/>
</dbReference>
<organism evidence="13 14">
    <name type="scientific">Permianibacter aggregans</name>
    <dbReference type="NCBI Taxonomy" id="1510150"/>
    <lineage>
        <taxon>Bacteria</taxon>
        <taxon>Pseudomonadati</taxon>
        <taxon>Pseudomonadota</taxon>
        <taxon>Gammaproteobacteria</taxon>
        <taxon>Pseudomonadales</taxon>
        <taxon>Pseudomonadaceae</taxon>
        <taxon>Permianibacter</taxon>
    </lineage>
</organism>
<evidence type="ECO:0000256" key="3">
    <source>
        <dbReference type="ARBA" id="ARBA00022475"/>
    </source>
</evidence>
<keyword evidence="3 11" id="KW-1003">Cell membrane</keyword>
<dbReference type="PANTHER" id="PTHR30034">
    <property type="entry name" value="FLAGELLAR MOTOR SWITCH PROTEIN FLIM"/>
    <property type="match status" value="1"/>
</dbReference>
<comment type="caution">
    <text evidence="13">The sequence shown here is derived from an EMBL/GenBank/DDBJ whole genome shotgun (WGS) entry which is preliminary data.</text>
</comment>
<dbReference type="RefSeq" id="WP_133589680.1">
    <property type="nucleotide sequence ID" value="NZ_CP037953.1"/>
</dbReference>
<evidence type="ECO:0000256" key="8">
    <source>
        <dbReference type="ARBA" id="ARBA00023143"/>
    </source>
</evidence>
<keyword evidence="8 11" id="KW-0975">Bacterial flagellum</keyword>
<dbReference type="GO" id="GO:0009425">
    <property type="term" value="C:bacterial-type flagellum basal body"/>
    <property type="evidence" value="ECO:0007669"/>
    <property type="project" value="UniProtKB-SubCell"/>
</dbReference>
<evidence type="ECO:0000313" key="13">
    <source>
        <dbReference type="EMBL" id="TDQ48586.1"/>
    </source>
</evidence>
<evidence type="ECO:0000256" key="10">
    <source>
        <dbReference type="NCBIfam" id="TIGR01397"/>
    </source>
</evidence>
<dbReference type="SUPFAM" id="SSF101801">
    <property type="entry name" value="Surface presentation of antigens (SPOA)"/>
    <property type="match status" value="1"/>
</dbReference>
<evidence type="ECO:0000256" key="4">
    <source>
        <dbReference type="ARBA" id="ARBA00022500"/>
    </source>
</evidence>
<name>A0A4R6UQU5_9GAMM</name>
<evidence type="ECO:0000256" key="5">
    <source>
        <dbReference type="ARBA" id="ARBA00022519"/>
    </source>
</evidence>
<sequence length="334" mass="37690">MATTDLLSQDEIDALLHGVDDGDIETEGEEFAEGEARSFDFASQDRIVRGRMPTLEMINERFARHMRISLFNLMRQACEVSINGVQMIKFSEYVHSLFVPTSLNMVRIKPLRGTALFTMEARLVFSLVDNFFGGMGRFHAKIEGREFTPTERRIISILLDQAFIDLREAWSPVMKVDFEYLDSEVNPAMATIVSPSEVVVVCSFHIELEGGGGNLHVTMPYSMLEPIRDKLDAGVQSDRDSVDERWTVALREEVMSAPVEMEVKLAETEVKLRDIMEWKAGQVIPIELFEHALVTAGGLPSFRAQFGTSHSNYAIKIHSEISRDHILNSLKVGF</sequence>
<dbReference type="InterPro" id="IPR028976">
    <property type="entry name" value="CheC-like_sf"/>
</dbReference>
<evidence type="ECO:0000256" key="6">
    <source>
        <dbReference type="ARBA" id="ARBA00022779"/>
    </source>
</evidence>
<keyword evidence="13" id="KW-0966">Cell projection</keyword>
<dbReference type="GO" id="GO:0003774">
    <property type="term" value="F:cytoskeletal motor activity"/>
    <property type="evidence" value="ECO:0007669"/>
    <property type="project" value="InterPro"/>
</dbReference>
<dbReference type="GO" id="GO:0071978">
    <property type="term" value="P:bacterial-type flagellum-dependent swarming motility"/>
    <property type="evidence" value="ECO:0007669"/>
    <property type="project" value="TreeGrafter"/>
</dbReference>
<dbReference type="Gene3D" id="2.30.330.10">
    <property type="entry name" value="SpoA-like"/>
    <property type="match status" value="1"/>
</dbReference>
<reference evidence="13 14" key="1">
    <citation type="submission" date="2019-03" db="EMBL/GenBank/DDBJ databases">
        <title>Genomic Encyclopedia of Type Strains, Phase IV (KMG-IV): sequencing the most valuable type-strain genomes for metagenomic binning, comparative biology and taxonomic classification.</title>
        <authorList>
            <person name="Goeker M."/>
        </authorList>
    </citation>
    <scope>NUCLEOTIDE SEQUENCE [LARGE SCALE GENOMIC DNA]</scope>
    <source>
        <strain evidence="13 14">DSM 103792</strain>
    </source>
</reference>
<comment type="subcellular location">
    <subcellularLocation>
        <location evidence="11">Cell inner membrane</location>
        <topology evidence="11">Peripheral membrane protein</topology>
    </subcellularLocation>
    <subcellularLocation>
        <location evidence="11">Bacterial flagellum basal body</location>
    </subcellularLocation>
</comment>
<evidence type="ECO:0000259" key="12">
    <source>
        <dbReference type="Pfam" id="PF01052"/>
    </source>
</evidence>
<dbReference type="NCBIfam" id="TIGR01397">
    <property type="entry name" value="fliM_switch"/>
    <property type="match status" value="1"/>
</dbReference>
<dbReference type="InterPro" id="IPR036429">
    <property type="entry name" value="SpoA-like_sf"/>
</dbReference>
<keyword evidence="7 11" id="KW-0472">Membrane</keyword>
<proteinExistence type="inferred from homology"/>
<dbReference type="SUPFAM" id="SSF103039">
    <property type="entry name" value="CheC-like"/>
    <property type="match status" value="1"/>
</dbReference>
<evidence type="ECO:0000256" key="2">
    <source>
        <dbReference type="ARBA" id="ARBA00021898"/>
    </source>
</evidence>
<comment type="similarity">
    <text evidence="1 11">Belongs to the FliM family.</text>
</comment>
<dbReference type="PANTHER" id="PTHR30034:SF3">
    <property type="entry name" value="FLAGELLAR MOTOR SWITCH PROTEIN FLIM"/>
    <property type="match status" value="1"/>
</dbReference>
<dbReference type="PIRSF" id="PIRSF002888">
    <property type="entry name" value="FliM"/>
    <property type="match status" value="1"/>
</dbReference>